<reference evidence="3" key="1">
    <citation type="journal article" date="2015" name="Genome Announc.">
        <title>Genome sequence of the AIDS-associated pathogen Penicillium marneffei (ATCC18224) and its near taxonomic relative Talaromyces stipitatus (ATCC10500).</title>
        <authorList>
            <person name="Nierman W.C."/>
            <person name="Fedorova-Abrams N.D."/>
            <person name="Andrianopoulos A."/>
        </authorList>
    </citation>
    <scope>NUCLEOTIDE SEQUENCE [LARGE SCALE GENOMIC DNA]</scope>
    <source>
        <strain evidence="3">ATCC 10500 / CBS 375.48 / QM 6759 / NRRL 1006</strain>
    </source>
</reference>
<dbReference type="AlphaFoldDB" id="B8MMQ3"/>
<dbReference type="Proteomes" id="UP000001745">
    <property type="component" value="Unassembled WGS sequence"/>
</dbReference>
<dbReference type="InterPro" id="IPR036291">
    <property type="entry name" value="NAD(P)-bd_dom_sf"/>
</dbReference>
<dbReference type="OrthoDB" id="542013at2759"/>
<sequence length="387" mass="42694">MSTITRIRPQSLVNNALKQTKPTLDAHRYQGGNFHAYMTSKLSTYDTERSYSLFQKTLQDPLRTSPSSLAGKSILVTGSNTGLGFEAALKSVDLGAKHVILGVRNVEKGEHAKQRILQRATSMKAQPSDTTKDGNPDDQTISVRKLDMSDYNSIHSFVKEVGKKDGRLDVAILNAGVFGVKYETAGNYGWENDLQVNVLSTALLSLLLLQAKIIKPEVGVLEFVASRRMQAVQLTEEEKKSHNLLETFNRKQNFNASRQYQVSKLLLMAFYQSLASRSAKLTEGSPIITAVCPGFCQSDLSRGHQGFAADVLRAVLNTFVLRRAEEGARTLVSGALGTKERHGKFWFDDGLHDIALPDSVGDAQGFADRIWEEVVHALQRDTNAPLV</sequence>
<accession>B8MMQ3</accession>
<dbReference type="InterPro" id="IPR002347">
    <property type="entry name" value="SDR_fam"/>
</dbReference>
<organism evidence="2 3">
    <name type="scientific">Talaromyces stipitatus (strain ATCC 10500 / CBS 375.48 / QM 6759 / NRRL 1006)</name>
    <name type="common">Penicillium stipitatum</name>
    <dbReference type="NCBI Taxonomy" id="441959"/>
    <lineage>
        <taxon>Eukaryota</taxon>
        <taxon>Fungi</taxon>
        <taxon>Dikarya</taxon>
        <taxon>Ascomycota</taxon>
        <taxon>Pezizomycotina</taxon>
        <taxon>Eurotiomycetes</taxon>
        <taxon>Eurotiomycetidae</taxon>
        <taxon>Eurotiales</taxon>
        <taxon>Trichocomaceae</taxon>
        <taxon>Talaromyces</taxon>
        <taxon>Talaromyces sect. Talaromyces</taxon>
    </lineage>
</organism>
<dbReference type="RefSeq" id="XP_002485858.1">
    <property type="nucleotide sequence ID" value="XM_002485813.1"/>
</dbReference>
<evidence type="ECO:0000256" key="1">
    <source>
        <dbReference type="ARBA" id="ARBA00023002"/>
    </source>
</evidence>
<dbReference type="GO" id="GO:0016491">
    <property type="term" value="F:oxidoreductase activity"/>
    <property type="evidence" value="ECO:0007669"/>
    <property type="project" value="UniProtKB-KW"/>
</dbReference>
<keyword evidence="3" id="KW-1185">Reference proteome</keyword>
<dbReference type="GeneID" id="8099705"/>
<dbReference type="VEuPathDB" id="FungiDB:TSTA_098770"/>
<evidence type="ECO:0000313" key="3">
    <source>
        <dbReference type="Proteomes" id="UP000001745"/>
    </source>
</evidence>
<name>B8MMQ3_TALSN</name>
<protein>
    <submittedName>
        <fullName evidence="2">Short-chain dehydrogenase, putative</fullName>
    </submittedName>
</protein>
<dbReference type="EMBL" id="EQ962658">
    <property type="protein sequence ID" value="EED13620.1"/>
    <property type="molecule type" value="Genomic_DNA"/>
</dbReference>
<dbReference type="SUPFAM" id="SSF51735">
    <property type="entry name" value="NAD(P)-binding Rossmann-fold domains"/>
    <property type="match status" value="1"/>
</dbReference>
<dbReference type="Pfam" id="PF00106">
    <property type="entry name" value="adh_short"/>
    <property type="match status" value="1"/>
</dbReference>
<dbReference type="PANTHER" id="PTHR43157">
    <property type="entry name" value="PHOSPHATIDYLINOSITOL-GLYCAN BIOSYNTHESIS CLASS F PROTEIN-RELATED"/>
    <property type="match status" value="1"/>
</dbReference>
<dbReference type="eggNOG" id="KOG1208">
    <property type="taxonomic scope" value="Eukaryota"/>
</dbReference>
<dbReference type="HOGENOM" id="CLU_010194_44_4_1"/>
<dbReference type="PhylomeDB" id="B8MMQ3"/>
<keyword evidence="1" id="KW-0560">Oxidoreductase</keyword>
<gene>
    <name evidence="2" type="ORF">TSTA_098770</name>
</gene>
<dbReference type="InParanoid" id="B8MMQ3"/>
<dbReference type="OMA" id="CPGFCQS"/>
<dbReference type="PRINTS" id="PR00081">
    <property type="entry name" value="GDHRDH"/>
</dbReference>
<dbReference type="Gene3D" id="3.40.50.720">
    <property type="entry name" value="NAD(P)-binding Rossmann-like Domain"/>
    <property type="match status" value="1"/>
</dbReference>
<dbReference type="STRING" id="441959.B8MMQ3"/>
<proteinExistence type="predicted"/>
<evidence type="ECO:0000313" key="2">
    <source>
        <dbReference type="EMBL" id="EED13620.1"/>
    </source>
</evidence>
<dbReference type="PANTHER" id="PTHR43157:SF22">
    <property type="entry name" value="SHORT-CHAIN DEHYDROGENASE_REDUCTASE PHMF"/>
    <property type="match status" value="1"/>
</dbReference>